<dbReference type="Gene3D" id="3.40.50.1010">
    <property type="entry name" value="5'-nuclease"/>
    <property type="match status" value="1"/>
</dbReference>
<dbReference type="InterPro" id="IPR029060">
    <property type="entry name" value="PIN-like_dom_sf"/>
</dbReference>
<dbReference type="GO" id="GO:0016787">
    <property type="term" value="F:hydrolase activity"/>
    <property type="evidence" value="ECO:0007669"/>
    <property type="project" value="UniProtKB-KW"/>
</dbReference>
<comment type="cofactor">
    <cofactor evidence="1 8">
        <name>Mg(2+)</name>
        <dbReference type="ChEBI" id="CHEBI:18420"/>
    </cofactor>
</comment>
<evidence type="ECO:0000256" key="5">
    <source>
        <dbReference type="ARBA" id="ARBA00022801"/>
    </source>
</evidence>
<dbReference type="EMBL" id="MRDE01000064">
    <property type="protein sequence ID" value="OMH24164.1"/>
    <property type="molecule type" value="Genomic_DNA"/>
</dbReference>
<dbReference type="HAMAP" id="MF_00265">
    <property type="entry name" value="VapC_Nob1"/>
    <property type="match status" value="1"/>
</dbReference>
<comment type="function">
    <text evidence="8">Toxic component of a toxin-antitoxin (TA) system. An RNase.</text>
</comment>
<gene>
    <name evidence="8" type="primary">vapC</name>
    <name evidence="10" type="ORF">BKD30_09765</name>
</gene>
<reference evidence="10 11" key="1">
    <citation type="submission" date="2016-12" db="EMBL/GenBank/DDBJ databases">
        <title>Draft genome of Tersicoccus phoenicis 1P05MA.</title>
        <authorList>
            <person name="Nakajima Y."/>
            <person name="Yoshizawa S."/>
            <person name="Nakamura K."/>
            <person name="Ogura Y."/>
            <person name="Hayashi T."/>
            <person name="Kogure K."/>
        </authorList>
    </citation>
    <scope>NUCLEOTIDE SEQUENCE [LARGE SCALE GENOMIC DNA]</scope>
    <source>
        <strain evidence="10 11">1p05MA</strain>
    </source>
</reference>
<dbReference type="GO" id="GO:0000287">
    <property type="term" value="F:magnesium ion binding"/>
    <property type="evidence" value="ECO:0007669"/>
    <property type="project" value="UniProtKB-UniRule"/>
</dbReference>
<evidence type="ECO:0000313" key="10">
    <source>
        <dbReference type="EMBL" id="OMH24164.1"/>
    </source>
</evidence>
<evidence type="ECO:0000256" key="4">
    <source>
        <dbReference type="ARBA" id="ARBA00022723"/>
    </source>
</evidence>
<comment type="similarity">
    <text evidence="7 8">Belongs to the PINc/VapC protein family.</text>
</comment>
<dbReference type="AlphaFoldDB" id="A0A1R1L9G3"/>
<keyword evidence="8" id="KW-0800">Toxin</keyword>
<evidence type="ECO:0000256" key="2">
    <source>
        <dbReference type="ARBA" id="ARBA00022649"/>
    </source>
</evidence>
<evidence type="ECO:0000256" key="6">
    <source>
        <dbReference type="ARBA" id="ARBA00022842"/>
    </source>
</evidence>
<dbReference type="OrthoDB" id="9804823at2"/>
<keyword evidence="4 8" id="KW-0479">Metal-binding</keyword>
<keyword evidence="2 8" id="KW-1277">Toxin-antitoxin system</keyword>
<keyword evidence="6 8" id="KW-0460">Magnesium</keyword>
<evidence type="ECO:0000256" key="8">
    <source>
        <dbReference type="HAMAP-Rule" id="MF_00265"/>
    </source>
</evidence>
<dbReference type="GO" id="GO:0090729">
    <property type="term" value="F:toxin activity"/>
    <property type="evidence" value="ECO:0007669"/>
    <property type="project" value="UniProtKB-KW"/>
</dbReference>
<evidence type="ECO:0000256" key="7">
    <source>
        <dbReference type="ARBA" id="ARBA00038093"/>
    </source>
</evidence>
<dbReference type="RefSeq" id="WP_076704298.1">
    <property type="nucleotide sequence ID" value="NZ_MRDE01000064.1"/>
</dbReference>
<dbReference type="GO" id="GO:0004540">
    <property type="term" value="F:RNA nuclease activity"/>
    <property type="evidence" value="ECO:0007669"/>
    <property type="project" value="InterPro"/>
</dbReference>
<dbReference type="InterPro" id="IPR002716">
    <property type="entry name" value="PIN_dom"/>
</dbReference>
<dbReference type="SUPFAM" id="SSF88723">
    <property type="entry name" value="PIN domain-like"/>
    <property type="match status" value="1"/>
</dbReference>
<proteinExistence type="inferred from homology"/>
<evidence type="ECO:0000256" key="1">
    <source>
        <dbReference type="ARBA" id="ARBA00001946"/>
    </source>
</evidence>
<accession>A0A1R1L9G3</accession>
<protein>
    <recommendedName>
        <fullName evidence="8">Ribonuclease VapC</fullName>
        <shortName evidence="8">RNase VapC</shortName>
        <ecNumber evidence="8">3.1.-.-</ecNumber>
    </recommendedName>
    <alternativeName>
        <fullName evidence="8">Toxin VapC</fullName>
    </alternativeName>
</protein>
<organism evidence="10 11">
    <name type="scientific">Tersicoccus phoenicis</name>
    <dbReference type="NCBI Taxonomy" id="554083"/>
    <lineage>
        <taxon>Bacteria</taxon>
        <taxon>Bacillati</taxon>
        <taxon>Actinomycetota</taxon>
        <taxon>Actinomycetes</taxon>
        <taxon>Micrococcales</taxon>
        <taxon>Micrococcaceae</taxon>
        <taxon>Tersicoccus</taxon>
    </lineage>
</organism>
<sequence length="141" mass="15375">MSFLLDTNVVSELRKPPGVVDPRVLDWAQRHPARGLYISVVTVLEVELGVARVERRDRRQGAALRAWMDAGVLAGFAGRILPVDIDVALRAAHLHVPDPRPERDAFIAATAAIHGLTVVTRNVRDFEPTGVAVLDPWSSGS</sequence>
<keyword evidence="3 8" id="KW-0540">Nuclease</keyword>
<evidence type="ECO:0000256" key="3">
    <source>
        <dbReference type="ARBA" id="ARBA00022722"/>
    </source>
</evidence>
<dbReference type="STRING" id="554083.BKD30_09765"/>
<evidence type="ECO:0000313" key="11">
    <source>
        <dbReference type="Proteomes" id="UP000187085"/>
    </source>
</evidence>
<comment type="caution">
    <text evidence="10">The sequence shown here is derived from an EMBL/GenBank/DDBJ whole genome shotgun (WGS) entry which is preliminary data.</text>
</comment>
<evidence type="ECO:0000259" key="9">
    <source>
        <dbReference type="Pfam" id="PF01850"/>
    </source>
</evidence>
<dbReference type="InterPro" id="IPR050556">
    <property type="entry name" value="Type_II_TA_system_RNase"/>
</dbReference>
<dbReference type="PANTHER" id="PTHR33653:SF1">
    <property type="entry name" value="RIBONUCLEASE VAPC2"/>
    <property type="match status" value="1"/>
</dbReference>
<dbReference type="Pfam" id="PF01850">
    <property type="entry name" value="PIN"/>
    <property type="match status" value="1"/>
</dbReference>
<dbReference type="Proteomes" id="UP000187085">
    <property type="component" value="Unassembled WGS sequence"/>
</dbReference>
<keyword evidence="11" id="KW-1185">Reference proteome</keyword>
<name>A0A1R1L9G3_9MICC</name>
<feature type="domain" description="PIN" evidence="9">
    <location>
        <begin position="4"/>
        <end position="124"/>
    </location>
</feature>
<feature type="binding site" evidence="8">
    <location>
        <position position="6"/>
    </location>
    <ligand>
        <name>Mg(2+)</name>
        <dbReference type="ChEBI" id="CHEBI:18420"/>
    </ligand>
</feature>
<dbReference type="InterPro" id="IPR022907">
    <property type="entry name" value="VapC_family"/>
</dbReference>
<dbReference type="EC" id="3.1.-.-" evidence="8"/>
<dbReference type="PANTHER" id="PTHR33653">
    <property type="entry name" value="RIBONUCLEASE VAPC2"/>
    <property type="match status" value="1"/>
</dbReference>
<keyword evidence="5 8" id="KW-0378">Hydrolase</keyword>
<feature type="binding site" evidence="8">
    <location>
        <position position="104"/>
    </location>
    <ligand>
        <name>Mg(2+)</name>
        <dbReference type="ChEBI" id="CHEBI:18420"/>
    </ligand>
</feature>
<dbReference type="CDD" id="cd18746">
    <property type="entry name" value="PIN_VapC4-5_FitB-like"/>
    <property type="match status" value="1"/>
</dbReference>